<feature type="transmembrane region" description="Helical" evidence="1">
    <location>
        <begin position="153"/>
        <end position="175"/>
    </location>
</feature>
<keyword evidence="1" id="KW-0472">Membrane</keyword>
<proteinExistence type="predicted"/>
<dbReference type="AlphaFoldDB" id="A0A7X8XX97"/>
<feature type="transmembrane region" description="Helical" evidence="1">
    <location>
        <begin position="66"/>
        <end position="85"/>
    </location>
</feature>
<sequence length="191" mass="21225">MKVSKSLKHWYLFLLSGILLVGTGIITFFYPLESYLVLSVFFSITFILTGMSDIIFSIINRNVLRGWGWSLFWGIINTLLGVFLIQNPSISVATLPMYVGFTFLVRSIGVLSYSELLKSFGIIASDPLTILGVIGLILSLVLIWNPILAGLTIVTLMGVIFIVTGVFQISLSFRLKKAKEVIQNKVDLELV</sequence>
<dbReference type="InterPro" id="IPR005325">
    <property type="entry name" value="DUF308_memb"/>
</dbReference>
<dbReference type="GO" id="GO:0005886">
    <property type="term" value="C:plasma membrane"/>
    <property type="evidence" value="ECO:0007669"/>
    <property type="project" value="TreeGrafter"/>
</dbReference>
<feature type="transmembrane region" description="Helical" evidence="1">
    <location>
        <begin position="12"/>
        <end position="30"/>
    </location>
</feature>
<keyword evidence="1" id="KW-1133">Transmembrane helix</keyword>
<keyword evidence="1" id="KW-0812">Transmembrane</keyword>
<feature type="transmembrane region" description="Helical" evidence="1">
    <location>
        <begin position="36"/>
        <end position="59"/>
    </location>
</feature>
<evidence type="ECO:0000313" key="2">
    <source>
        <dbReference type="EMBL" id="NLR93034.1"/>
    </source>
</evidence>
<name>A0A7X8XX97_9BACT</name>
<dbReference type="Proteomes" id="UP000585050">
    <property type="component" value="Unassembled WGS sequence"/>
</dbReference>
<dbReference type="PANTHER" id="PTHR34989">
    <property type="entry name" value="PROTEIN HDED"/>
    <property type="match status" value="1"/>
</dbReference>
<feature type="transmembrane region" description="Helical" evidence="1">
    <location>
        <begin position="128"/>
        <end position="147"/>
    </location>
</feature>
<evidence type="ECO:0000313" key="3">
    <source>
        <dbReference type="Proteomes" id="UP000585050"/>
    </source>
</evidence>
<gene>
    <name evidence="2" type="ORF">HGP29_17610</name>
</gene>
<dbReference type="Pfam" id="PF03729">
    <property type="entry name" value="DUF308"/>
    <property type="match status" value="2"/>
</dbReference>
<reference evidence="2 3" key="1">
    <citation type="submission" date="2020-04" db="EMBL/GenBank/DDBJ databases">
        <title>Flammeovirga sp. SR4, a novel species isolated from seawater.</title>
        <authorList>
            <person name="Wang X."/>
        </authorList>
    </citation>
    <scope>NUCLEOTIDE SEQUENCE [LARGE SCALE GENOMIC DNA]</scope>
    <source>
        <strain evidence="2 3">SR4</strain>
    </source>
</reference>
<dbReference type="EMBL" id="JABAIL010000005">
    <property type="protein sequence ID" value="NLR93034.1"/>
    <property type="molecule type" value="Genomic_DNA"/>
</dbReference>
<dbReference type="RefSeq" id="WP_168883744.1">
    <property type="nucleotide sequence ID" value="NZ_JABAIL010000005.1"/>
</dbReference>
<dbReference type="InterPro" id="IPR052712">
    <property type="entry name" value="Acid_resist_chaperone_HdeD"/>
</dbReference>
<comment type="caution">
    <text evidence="2">The sequence shown here is derived from an EMBL/GenBank/DDBJ whole genome shotgun (WGS) entry which is preliminary data.</text>
</comment>
<feature type="transmembrane region" description="Helical" evidence="1">
    <location>
        <begin position="97"/>
        <end position="116"/>
    </location>
</feature>
<protein>
    <submittedName>
        <fullName evidence="2">HdeD family acid-resistance protein</fullName>
    </submittedName>
</protein>
<evidence type="ECO:0000256" key="1">
    <source>
        <dbReference type="SAM" id="Phobius"/>
    </source>
</evidence>
<accession>A0A7X8XX97</accession>
<organism evidence="2 3">
    <name type="scientific">Flammeovirga agarivorans</name>
    <dbReference type="NCBI Taxonomy" id="2726742"/>
    <lineage>
        <taxon>Bacteria</taxon>
        <taxon>Pseudomonadati</taxon>
        <taxon>Bacteroidota</taxon>
        <taxon>Cytophagia</taxon>
        <taxon>Cytophagales</taxon>
        <taxon>Flammeovirgaceae</taxon>
        <taxon>Flammeovirga</taxon>
    </lineage>
</organism>
<dbReference type="PANTHER" id="PTHR34989:SF1">
    <property type="entry name" value="PROTEIN HDED"/>
    <property type="match status" value="1"/>
</dbReference>
<keyword evidence="3" id="KW-1185">Reference proteome</keyword>